<gene>
    <name evidence="6" type="ORF">Psch_01012</name>
</gene>
<evidence type="ECO:0000256" key="1">
    <source>
        <dbReference type="ARBA" id="ARBA00005395"/>
    </source>
</evidence>
<evidence type="ECO:0000259" key="5">
    <source>
        <dbReference type="PROSITE" id="PS51186"/>
    </source>
</evidence>
<evidence type="ECO:0000256" key="4">
    <source>
        <dbReference type="ARBA" id="ARBA00023315"/>
    </source>
</evidence>
<evidence type="ECO:0000256" key="2">
    <source>
        <dbReference type="ARBA" id="ARBA00022490"/>
    </source>
</evidence>
<dbReference type="NCBIfam" id="TIGR01575">
    <property type="entry name" value="rimI"/>
    <property type="match status" value="1"/>
</dbReference>
<dbReference type="SUPFAM" id="SSF55729">
    <property type="entry name" value="Acyl-CoA N-acyltransferases (Nat)"/>
    <property type="match status" value="1"/>
</dbReference>
<dbReference type="PANTHER" id="PTHR43420:SF44">
    <property type="entry name" value="ACETYLTRANSFERASE YPEA"/>
    <property type="match status" value="1"/>
</dbReference>
<evidence type="ECO:0000313" key="7">
    <source>
        <dbReference type="Proteomes" id="UP000298324"/>
    </source>
</evidence>
<name>A0A4Y7REL8_9FIRM</name>
<dbReference type="EC" id="2.3.1.82" evidence="6"/>
<keyword evidence="4 6" id="KW-0012">Acyltransferase</keyword>
<keyword evidence="2" id="KW-0963">Cytoplasm</keyword>
<proteinExistence type="inferred from homology"/>
<keyword evidence="7" id="KW-1185">Reference proteome</keyword>
<dbReference type="InterPro" id="IPR000182">
    <property type="entry name" value="GNAT_dom"/>
</dbReference>
<accession>A0A4Y7REL8</accession>
<dbReference type="Gene3D" id="3.40.630.30">
    <property type="match status" value="1"/>
</dbReference>
<dbReference type="Proteomes" id="UP000298324">
    <property type="component" value="Unassembled WGS sequence"/>
</dbReference>
<feature type="domain" description="N-acetyltransferase" evidence="5">
    <location>
        <begin position="3"/>
        <end position="148"/>
    </location>
</feature>
<sequence>MKLVFTSMRLEHLNQVLDIEEVSYPAPWSYYAFAYELLQNNLAHYIVALSGHKVVGYSGMWLILDEAHITNVAVHPDYRQRNIGKSLMLEMIRLAVEKGSTGMTLEVRPTNTAARRLYEALGFVEKGRRKKYYTDNNEDAIIMWKSNLSGKGECSTGQ</sequence>
<dbReference type="GO" id="GO:0047663">
    <property type="term" value="F:aminoglycoside 6'-N-acetyltransferase activity"/>
    <property type="evidence" value="ECO:0007669"/>
    <property type="project" value="UniProtKB-EC"/>
</dbReference>
<reference evidence="6 7" key="1">
    <citation type="journal article" date="2018" name="Environ. Microbiol.">
        <title>Novel energy conservation strategies and behaviour of Pelotomaculum schinkii driving syntrophic propionate catabolism.</title>
        <authorList>
            <person name="Hidalgo-Ahumada C.A.P."/>
            <person name="Nobu M.K."/>
            <person name="Narihiro T."/>
            <person name="Tamaki H."/>
            <person name="Liu W.T."/>
            <person name="Kamagata Y."/>
            <person name="Stams A.J.M."/>
            <person name="Imachi H."/>
            <person name="Sousa D.Z."/>
        </authorList>
    </citation>
    <scope>NUCLEOTIDE SEQUENCE [LARGE SCALE GENOMIC DNA]</scope>
    <source>
        <strain evidence="6 7">HH</strain>
    </source>
</reference>
<evidence type="ECO:0000256" key="3">
    <source>
        <dbReference type="ARBA" id="ARBA00022679"/>
    </source>
</evidence>
<dbReference type="CDD" id="cd04301">
    <property type="entry name" value="NAT_SF"/>
    <property type="match status" value="1"/>
</dbReference>
<evidence type="ECO:0000313" key="6">
    <source>
        <dbReference type="EMBL" id="TEB07458.1"/>
    </source>
</evidence>
<dbReference type="InterPro" id="IPR050680">
    <property type="entry name" value="YpeA/RimI_acetyltransf"/>
</dbReference>
<organism evidence="6 7">
    <name type="scientific">Pelotomaculum schinkii</name>
    <dbReference type="NCBI Taxonomy" id="78350"/>
    <lineage>
        <taxon>Bacteria</taxon>
        <taxon>Bacillati</taxon>
        <taxon>Bacillota</taxon>
        <taxon>Clostridia</taxon>
        <taxon>Eubacteriales</taxon>
        <taxon>Desulfotomaculaceae</taxon>
        <taxon>Pelotomaculum</taxon>
    </lineage>
</organism>
<dbReference type="InterPro" id="IPR016181">
    <property type="entry name" value="Acyl_CoA_acyltransferase"/>
</dbReference>
<dbReference type="AlphaFoldDB" id="A0A4Y7REL8"/>
<dbReference type="RefSeq" id="WP_427910072.1">
    <property type="nucleotide sequence ID" value="NZ_QFGA01000001.1"/>
</dbReference>
<dbReference type="Pfam" id="PF00583">
    <property type="entry name" value="Acetyltransf_1"/>
    <property type="match status" value="1"/>
</dbReference>
<comment type="similarity">
    <text evidence="1">Belongs to the acetyltransferase family. RimI subfamily.</text>
</comment>
<dbReference type="InterPro" id="IPR006464">
    <property type="entry name" value="AcTrfase_RimI/Ard1"/>
</dbReference>
<dbReference type="PANTHER" id="PTHR43420">
    <property type="entry name" value="ACETYLTRANSFERASE"/>
    <property type="match status" value="1"/>
</dbReference>
<protein>
    <submittedName>
        <fullName evidence="6">Aminoglycoside N(6')-acetyltransferase type 1</fullName>
        <ecNumber evidence="6">2.3.1.82</ecNumber>
    </submittedName>
</protein>
<keyword evidence="3 6" id="KW-0808">Transferase</keyword>
<dbReference type="EMBL" id="QFGA01000001">
    <property type="protein sequence ID" value="TEB07458.1"/>
    <property type="molecule type" value="Genomic_DNA"/>
</dbReference>
<dbReference type="PROSITE" id="PS51186">
    <property type="entry name" value="GNAT"/>
    <property type="match status" value="1"/>
</dbReference>
<comment type="caution">
    <text evidence="6">The sequence shown here is derived from an EMBL/GenBank/DDBJ whole genome shotgun (WGS) entry which is preliminary data.</text>
</comment>